<proteinExistence type="predicted"/>
<evidence type="ECO:0000256" key="3">
    <source>
        <dbReference type="ARBA" id="ARBA00022723"/>
    </source>
</evidence>
<dbReference type="InterPro" id="IPR051395">
    <property type="entry name" value="Cytochrome_c_Peroxidase/MauG"/>
</dbReference>
<feature type="domain" description="Cytochrome c" evidence="9">
    <location>
        <begin position="304"/>
        <end position="413"/>
    </location>
</feature>
<organism evidence="10 11">
    <name type="scientific">Chitinophaga nivalis</name>
    <dbReference type="NCBI Taxonomy" id="2991709"/>
    <lineage>
        <taxon>Bacteria</taxon>
        <taxon>Pseudomonadati</taxon>
        <taxon>Bacteroidota</taxon>
        <taxon>Chitinophagia</taxon>
        <taxon>Chitinophagales</taxon>
        <taxon>Chitinophagaceae</taxon>
        <taxon>Chitinophaga</taxon>
    </lineage>
</organism>
<dbReference type="GO" id="GO:0004601">
    <property type="term" value="F:peroxidase activity"/>
    <property type="evidence" value="ECO:0007669"/>
    <property type="project" value="UniProtKB-KW"/>
</dbReference>
<dbReference type="InterPro" id="IPR036909">
    <property type="entry name" value="Cyt_c-like_dom_sf"/>
</dbReference>
<keyword evidence="3 7" id="KW-0479">Metal-binding</keyword>
<evidence type="ECO:0000256" key="1">
    <source>
        <dbReference type="ARBA" id="ARBA00004196"/>
    </source>
</evidence>
<dbReference type="RefSeq" id="WP_264732524.1">
    <property type="nucleotide sequence ID" value="NZ_JAPDNR010000001.1"/>
</dbReference>
<dbReference type="InterPro" id="IPR009056">
    <property type="entry name" value="Cyt_c-like_dom"/>
</dbReference>
<reference evidence="10 11" key="1">
    <citation type="submission" date="2022-10" db="EMBL/GenBank/DDBJ databases">
        <title>Chitinophaga nivalis PC15 sp. nov., isolated from Pyeongchang county, South Korea.</title>
        <authorList>
            <person name="Trinh H.N."/>
        </authorList>
    </citation>
    <scope>NUCLEOTIDE SEQUENCE [LARGE SCALE GENOMIC DNA]</scope>
    <source>
        <strain evidence="10 11">PC14</strain>
    </source>
</reference>
<evidence type="ECO:0000256" key="4">
    <source>
        <dbReference type="ARBA" id="ARBA00022729"/>
    </source>
</evidence>
<evidence type="ECO:0000259" key="9">
    <source>
        <dbReference type="PROSITE" id="PS51007"/>
    </source>
</evidence>
<dbReference type="Proteomes" id="UP001207742">
    <property type="component" value="Unassembled WGS sequence"/>
</dbReference>
<feature type="signal peptide" evidence="8">
    <location>
        <begin position="1"/>
        <end position="20"/>
    </location>
</feature>
<keyword evidence="11" id="KW-1185">Reference proteome</keyword>
<dbReference type="Gene3D" id="1.10.760.10">
    <property type="entry name" value="Cytochrome c-like domain"/>
    <property type="match status" value="2"/>
</dbReference>
<gene>
    <name evidence="10" type="ORF">OL497_17805</name>
</gene>
<feature type="chain" id="PRO_5045327629" evidence="8">
    <location>
        <begin position="21"/>
        <end position="612"/>
    </location>
</feature>
<evidence type="ECO:0000256" key="2">
    <source>
        <dbReference type="ARBA" id="ARBA00022617"/>
    </source>
</evidence>
<dbReference type="PANTHER" id="PTHR30600:SF10">
    <property type="entry name" value="BLL6722 PROTEIN"/>
    <property type="match status" value="1"/>
</dbReference>
<evidence type="ECO:0000313" key="11">
    <source>
        <dbReference type="Proteomes" id="UP001207742"/>
    </source>
</evidence>
<evidence type="ECO:0000256" key="8">
    <source>
        <dbReference type="SAM" id="SignalP"/>
    </source>
</evidence>
<name>A0ABT3IP71_9BACT</name>
<dbReference type="SUPFAM" id="SSF46626">
    <property type="entry name" value="Cytochrome c"/>
    <property type="match status" value="2"/>
</dbReference>
<evidence type="ECO:0000313" key="10">
    <source>
        <dbReference type="EMBL" id="MCW3485765.1"/>
    </source>
</evidence>
<keyword evidence="10" id="KW-0575">Peroxidase</keyword>
<dbReference type="InterPro" id="IPR004852">
    <property type="entry name" value="Di-haem_cyt_c_peroxidsae"/>
</dbReference>
<comment type="subcellular location">
    <subcellularLocation>
        <location evidence="1">Cell envelope</location>
    </subcellularLocation>
</comment>
<keyword evidence="5" id="KW-0560">Oxidoreductase</keyword>
<feature type="domain" description="Cytochrome c" evidence="9">
    <location>
        <begin position="459"/>
        <end position="600"/>
    </location>
</feature>
<keyword evidence="6 7" id="KW-0408">Iron</keyword>
<dbReference type="InterPro" id="IPR038352">
    <property type="entry name" value="Imelysin_sf"/>
</dbReference>
<keyword evidence="2 7" id="KW-0349">Heme</keyword>
<protein>
    <submittedName>
        <fullName evidence="10">Cytochrome C peroxidase</fullName>
    </submittedName>
</protein>
<dbReference type="EMBL" id="JAPDNS010000002">
    <property type="protein sequence ID" value="MCW3485765.1"/>
    <property type="molecule type" value="Genomic_DNA"/>
</dbReference>
<accession>A0ABT3IP71</accession>
<sequence>MKTRIIAAWILWMTAVNLYSAPAPITGKEAGLLEIQFRQQLHTVADSLAMLQQALRAKAAPQHIRQRFAASRRAYKHTEFLIEYYYPHLIRVINGPALPFADGENSRAVLPPEGFQLIEEKLFSGGNSIDHRQVLALTTALREQVLSLQEESDPYGFMDPYIFDAMRFEIYRIIALGISGYDSPIALHSMSEAAAALQGVATALQLYASRLNDPQLLQQTVSRFQAARAYLLQPTAFNQFDRLHFITHHANPLSTLLLQWQQQLSLQVPAERRILSPDAPHLFAMAYYNANGYTPNKESDPTPEKTALGKKLFYDPLLSGNRQRSCASCHQPERAFTDGLAKSPALDGGGTIARNTPTLLNVGFQSQLFYDSRSMFIESQVADVVHNKKEMGGSLELAVQQLKKDTAYTALFERAFNYTPSAVSEENITNAIASYLRSLTSLESRFDRYMNGDTTTLTATEKKGFNIFMGKGKCGTCHFAPLFNGVAPPYFAEPESEVLGVPVNDHPKTRLDDDPGKYVLYRVPIQRYAFKTQSVRNSMLTAPYMHNGVFRTMEQVIDFYDKGGGAGLGIAPDNQTLPTDQLRLNRQEKQALIAFMHSLTDTTSYKKQTGSY</sequence>
<dbReference type="Gene3D" id="1.20.1420.20">
    <property type="entry name" value="M75 peptidase, HXXE motif"/>
    <property type="match status" value="1"/>
</dbReference>
<comment type="caution">
    <text evidence="10">The sequence shown here is derived from an EMBL/GenBank/DDBJ whole genome shotgun (WGS) entry which is preliminary data.</text>
</comment>
<evidence type="ECO:0000256" key="7">
    <source>
        <dbReference type="PROSITE-ProRule" id="PRU00433"/>
    </source>
</evidence>
<evidence type="ECO:0000256" key="5">
    <source>
        <dbReference type="ARBA" id="ARBA00023002"/>
    </source>
</evidence>
<keyword evidence="4 8" id="KW-0732">Signal</keyword>
<dbReference type="PROSITE" id="PS51007">
    <property type="entry name" value="CYTC"/>
    <property type="match status" value="2"/>
</dbReference>
<evidence type="ECO:0000256" key="6">
    <source>
        <dbReference type="ARBA" id="ARBA00023004"/>
    </source>
</evidence>
<dbReference type="Pfam" id="PF03150">
    <property type="entry name" value="CCP_MauG"/>
    <property type="match status" value="1"/>
</dbReference>
<dbReference type="PANTHER" id="PTHR30600">
    <property type="entry name" value="CYTOCHROME C PEROXIDASE-RELATED"/>
    <property type="match status" value="1"/>
</dbReference>